<organism evidence="2">
    <name type="scientific">Pasteurella multocida subsp. multocida</name>
    <dbReference type="NCBI Taxonomy" id="44283"/>
    <lineage>
        <taxon>Bacteria</taxon>
        <taxon>Pseudomonadati</taxon>
        <taxon>Pseudomonadota</taxon>
        <taxon>Gammaproteobacteria</taxon>
        <taxon>Pasteurellales</taxon>
        <taxon>Pasteurellaceae</taxon>
        <taxon>Pasteurella</taxon>
    </lineage>
</organism>
<dbReference type="InterPro" id="IPR029044">
    <property type="entry name" value="Nucleotide-diphossugar_trans"/>
</dbReference>
<proteinExistence type="predicted"/>
<sequence length="339" mass="40232">MNFMYTSIFSPLISVLICAYNSEKYIERSIRSVMNQTYKNLEIIIINDGSSDNTFNIIERLSREDSRIRVINNDKNIGLISSLNIGIDNFNGEYLARIDSDDFAKPQWIEKLFTFLDENKDVVLVGSYLEIFSEDENGSILSFDCKNGDIWRYPTDDCEIRERMFFHNPIAHPTVLIRAEIFTKKGFKYSLDYKYAEDYKLWLEISRVGKLANYPEALVYYRFHSEQVSSKNNLEQIKITKKIRREAINYYFNDLGVKQKVEEKMDFSLISKIQSELILMKSKSPMTVYFLYELWMSLDNITFKEIFIFTFRESGFFEFKLRIKLLKKFLNLKKYESII</sequence>
<dbReference type="Gene3D" id="3.90.550.10">
    <property type="entry name" value="Spore Coat Polysaccharide Biosynthesis Protein SpsA, Chain A"/>
    <property type="match status" value="1"/>
</dbReference>
<dbReference type="EMBL" id="KM670447">
    <property type="protein sequence ID" value="AIT72041.1"/>
    <property type="molecule type" value="Genomic_DNA"/>
</dbReference>
<dbReference type="PANTHER" id="PTHR43685">
    <property type="entry name" value="GLYCOSYLTRANSFERASE"/>
    <property type="match status" value="1"/>
</dbReference>
<protein>
    <submittedName>
        <fullName evidence="2">GatL</fullName>
    </submittedName>
</protein>
<dbReference type="Pfam" id="PF00535">
    <property type="entry name" value="Glycos_transf_2"/>
    <property type="match status" value="1"/>
</dbReference>
<reference evidence="2" key="1">
    <citation type="journal article" date="2014" name="Glycobiology">
        <title>Characterisation of the lipopolysaccharide produced by Pasteurella multocida serovars 6, 7 and 16; identification of lipopolysaccharide genotypes L4 and L8.</title>
        <authorList>
            <person name="Harper M."/>
            <person name="St Michael F."/>
            <person name="Steen J.A."/>
            <person name="John M."/>
            <person name="Wright A."/>
            <person name="van Dorsten L."/>
            <person name="Vinogradov E."/>
            <person name="Adler B."/>
            <person name="Cox A.D."/>
            <person name="Boyce J.D."/>
        </authorList>
    </citation>
    <scope>NUCLEOTIDE SEQUENCE</scope>
    <source>
        <strain evidence="2">P2192</strain>
    </source>
</reference>
<dbReference type="AlphaFoldDB" id="A0A097IYQ1"/>
<accession>A0A097IYQ1</accession>
<dbReference type="InterPro" id="IPR001173">
    <property type="entry name" value="Glyco_trans_2-like"/>
</dbReference>
<dbReference type="InterPro" id="IPR050834">
    <property type="entry name" value="Glycosyltransf_2"/>
</dbReference>
<dbReference type="SUPFAM" id="SSF53448">
    <property type="entry name" value="Nucleotide-diphospho-sugar transferases"/>
    <property type="match status" value="1"/>
</dbReference>
<gene>
    <name evidence="2" type="primary">gatL</name>
</gene>
<feature type="domain" description="Glycosyltransferase 2-like" evidence="1">
    <location>
        <begin position="14"/>
        <end position="138"/>
    </location>
</feature>
<evidence type="ECO:0000259" key="1">
    <source>
        <dbReference type="Pfam" id="PF00535"/>
    </source>
</evidence>
<dbReference type="SMR" id="A0A097IYQ1"/>
<name>A0A097IYQ1_PASMD</name>
<evidence type="ECO:0000313" key="2">
    <source>
        <dbReference type="EMBL" id="AIT72041.1"/>
    </source>
</evidence>
<dbReference type="PANTHER" id="PTHR43685:SF10">
    <property type="entry name" value="LACTO-N-NEOTETRAOSE BIOSYNTHESIS GLYCOSYL TRANSFERASE LGTA"/>
    <property type="match status" value="1"/>
</dbReference>
<dbReference type="CDD" id="cd00761">
    <property type="entry name" value="Glyco_tranf_GTA_type"/>
    <property type="match status" value="1"/>
</dbReference>